<accession>A0ABY5HM03</accession>
<name>A0ABY5HM03_9GAMM</name>
<keyword evidence="3" id="KW-1185">Reference proteome</keyword>
<protein>
    <recommendedName>
        <fullName evidence="4">Lipoprotein SmpA/OmlA domain-containing protein</fullName>
    </recommendedName>
</protein>
<dbReference type="EMBL" id="CP073347">
    <property type="protein sequence ID" value="UTW13164.1"/>
    <property type="molecule type" value="Genomic_DNA"/>
</dbReference>
<dbReference type="PROSITE" id="PS51257">
    <property type="entry name" value="PROKAR_LIPOPROTEIN"/>
    <property type="match status" value="1"/>
</dbReference>
<feature type="signal peptide" evidence="1">
    <location>
        <begin position="1"/>
        <end position="20"/>
    </location>
</feature>
<feature type="chain" id="PRO_5046172054" description="Lipoprotein SmpA/OmlA domain-containing protein" evidence="1">
    <location>
        <begin position="21"/>
        <end position="146"/>
    </location>
</feature>
<reference evidence="2" key="1">
    <citation type="submission" date="2021-04" db="EMBL/GenBank/DDBJ databases">
        <title>Oceanospirillales bacteria with DddD are important DMSP degraders in coastal seawater.</title>
        <authorList>
            <person name="Liu J."/>
        </authorList>
    </citation>
    <scope>NUCLEOTIDE SEQUENCE</scope>
    <source>
        <strain evidence="2">D13-1</strain>
    </source>
</reference>
<dbReference type="RefSeq" id="WP_255855331.1">
    <property type="nucleotide sequence ID" value="NZ_CP073347.1"/>
</dbReference>
<organism evidence="2 3">
    <name type="scientific">Marinobacterium rhizophilum</name>
    <dbReference type="NCBI Taxonomy" id="420402"/>
    <lineage>
        <taxon>Bacteria</taxon>
        <taxon>Pseudomonadati</taxon>
        <taxon>Pseudomonadota</taxon>
        <taxon>Gammaproteobacteria</taxon>
        <taxon>Oceanospirillales</taxon>
        <taxon>Oceanospirillaceae</taxon>
        <taxon>Marinobacterium</taxon>
    </lineage>
</organism>
<keyword evidence="1" id="KW-0732">Signal</keyword>
<evidence type="ECO:0000313" key="3">
    <source>
        <dbReference type="Proteomes" id="UP001058461"/>
    </source>
</evidence>
<dbReference type="Proteomes" id="UP001058461">
    <property type="component" value="Chromosome"/>
</dbReference>
<evidence type="ECO:0000256" key="1">
    <source>
        <dbReference type="SAM" id="SignalP"/>
    </source>
</evidence>
<gene>
    <name evidence="2" type="ORF">KDW95_05745</name>
</gene>
<proteinExistence type="predicted"/>
<evidence type="ECO:0000313" key="2">
    <source>
        <dbReference type="EMBL" id="UTW13164.1"/>
    </source>
</evidence>
<sequence>MKAISVMLLASIFMTGCMSAAQHKQDVNNDAGDRLTVGKVQREIREGMSSAQVAETLGSPNIVSTDQDGNEVWMYDKISTTKVYSTSSGGVSALVLGFGSSIGGGVAPGYSQGSGATSTSQRTLTIIIKFNENNRVKKFSYRSSSF</sequence>
<evidence type="ECO:0008006" key="4">
    <source>
        <dbReference type="Google" id="ProtNLM"/>
    </source>
</evidence>